<keyword evidence="3" id="KW-1185">Reference proteome</keyword>
<keyword evidence="1" id="KW-0812">Transmembrane</keyword>
<reference evidence="2" key="1">
    <citation type="submission" date="2023-08" db="EMBL/GenBank/DDBJ databases">
        <authorList>
            <person name="Alioto T."/>
            <person name="Alioto T."/>
            <person name="Gomez Garrido J."/>
        </authorList>
    </citation>
    <scope>NUCLEOTIDE SEQUENCE</scope>
</reference>
<feature type="transmembrane region" description="Helical" evidence="1">
    <location>
        <begin position="12"/>
        <end position="37"/>
    </location>
</feature>
<accession>A0AA36BHU9</accession>
<gene>
    <name evidence="2" type="ORF">OCTVUL_1B027387</name>
</gene>
<proteinExistence type="predicted"/>
<dbReference type="AlphaFoldDB" id="A0AA36BHU9"/>
<sequence>MDLISRTIFEPMIIVTYIYMNVNVCAFVLLVIFVNVVAIDIVAVFRVAVGFVAVVVVVVASAEFVVAVAVDGSDVNGSDWCFGTAVKKAYDCQLN</sequence>
<evidence type="ECO:0000313" key="2">
    <source>
        <dbReference type="EMBL" id="CAI9734353.1"/>
    </source>
</evidence>
<keyword evidence="1" id="KW-1133">Transmembrane helix</keyword>
<feature type="transmembrane region" description="Helical" evidence="1">
    <location>
        <begin position="44"/>
        <end position="70"/>
    </location>
</feature>
<dbReference type="EMBL" id="OX597829">
    <property type="protein sequence ID" value="CAI9734353.1"/>
    <property type="molecule type" value="Genomic_DNA"/>
</dbReference>
<evidence type="ECO:0000313" key="3">
    <source>
        <dbReference type="Proteomes" id="UP001162480"/>
    </source>
</evidence>
<dbReference type="Proteomes" id="UP001162480">
    <property type="component" value="Chromosome 16"/>
</dbReference>
<protein>
    <recommendedName>
        <fullName evidence="4">Transmembrane protein</fullName>
    </recommendedName>
</protein>
<keyword evidence="1" id="KW-0472">Membrane</keyword>
<name>A0AA36BHU9_OCTVU</name>
<organism evidence="2 3">
    <name type="scientific">Octopus vulgaris</name>
    <name type="common">Common octopus</name>
    <dbReference type="NCBI Taxonomy" id="6645"/>
    <lineage>
        <taxon>Eukaryota</taxon>
        <taxon>Metazoa</taxon>
        <taxon>Spiralia</taxon>
        <taxon>Lophotrochozoa</taxon>
        <taxon>Mollusca</taxon>
        <taxon>Cephalopoda</taxon>
        <taxon>Coleoidea</taxon>
        <taxon>Octopodiformes</taxon>
        <taxon>Octopoda</taxon>
        <taxon>Incirrata</taxon>
        <taxon>Octopodidae</taxon>
        <taxon>Octopus</taxon>
    </lineage>
</organism>
<evidence type="ECO:0008006" key="4">
    <source>
        <dbReference type="Google" id="ProtNLM"/>
    </source>
</evidence>
<evidence type="ECO:0000256" key="1">
    <source>
        <dbReference type="SAM" id="Phobius"/>
    </source>
</evidence>